<feature type="domain" description="Zn(2)-C6 fungal-type" evidence="6">
    <location>
        <begin position="33"/>
        <end position="62"/>
    </location>
</feature>
<dbReference type="PANTHER" id="PTHR47785:SF6">
    <property type="entry name" value="ZN(II)2CYS6 TRANSCRIPTION FACTOR (EUROFUNG)"/>
    <property type="match status" value="1"/>
</dbReference>
<proteinExistence type="predicted"/>
<dbReference type="Proteomes" id="UP000053342">
    <property type="component" value="Unassembled WGS sequence"/>
</dbReference>
<dbReference type="OrthoDB" id="6133115at2759"/>
<dbReference type="GeneID" id="27355784"/>
<keyword evidence="4" id="KW-0539">Nucleus</keyword>
<dbReference type="SUPFAM" id="SSF57701">
    <property type="entry name" value="Zn2/Cys6 DNA-binding domain"/>
    <property type="match status" value="1"/>
</dbReference>
<evidence type="ECO:0000313" key="7">
    <source>
        <dbReference type="EMBL" id="KIW45312.1"/>
    </source>
</evidence>
<dbReference type="GO" id="GO:0003677">
    <property type="term" value="F:DNA binding"/>
    <property type="evidence" value="ECO:0007669"/>
    <property type="project" value="UniProtKB-KW"/>
</dbReference>
<dbReference type="GO" id="GO:0000981">
    <property type="term" value="F:DNA-binding transcription factor activity, RNA polymerase II-specific"/>
    <property type="evidence" value="ECO:0007669"/>
    <property type="project" value="InterPro"/>
</dbReference>
<dbReference type="EMBL" id="KN847334">
    <property type="protein sequence ID" value="KIW45312.1"/>
    <property type="molecule type" value="Genomic_DNA"/>
</dbReference>
<feature type="region of interest" description="Disordered" evidence="5">
    <location>
        <begin position="1"/>
        <end position="24"/>
    </location>
</feature>
<dbReference type="Gene3D" id="4.10.240.10">
    <property type="entry name" value="Zn(2)-C6 fungal-type DNA-binding domain"/>
    <property type="match status" value="1"/>
</dbReference>
<evidence type="ECO:0000256" key="4">
    <source>
        <dbReference type="ARBA" id="ARBA00023242"/>
    </source>
</evidence>
<keyword evidence="3" id="KW-0804">Transcription</keyword>
<organism evidence="7 8">
    <name type="scientific">Exophiala oligosperma</name>
    <dbReference type="NCBI Taxonomy" id="215243"/>
    <lineage>
        <taxon>Eukaryota</taxon>
        <taxon>Fungi</taxon>
        <taxon>Dikarya</taxon>
        <taxon>Ascomycota</taxon>
        <taxon>Pezizomycotina</taxon>
        <taxon>Eurotiomycetes</taxon>
        <taxon>Chaetothyriomycetidae</taxon>
        <taxon>Chaetothyriales</taxon>
        <taxon>Herpotrichiellaceae</taxon>
        <taxon>Exophiala</taxon>
    </lineage>
</organism>
<gene>
    <name evidence="7" type="ORF">PV06_03710</name>
</gene>
<feature type="compositionally biased region" description="Basic and acidic residues" evidence="5">
    <location>
        <begin position="10"/>
        <end position="21"/>
    </location>
</feature>
<evidence type="ECO:0000256" key="1">
    <source>
        <dbReference type="ARBA" id="ARBA00023015"/>
    </source>
</evidence>
<keyword evidence="2" id="KW-0238">DNA-binding</keyword>
<dbReference type="RefSeq" id="XP_016265528.1">
    <property type="nucleotide sequence ID" value="XM_016404523.1"/>
</dbReference>
<dbReference type="PANTHER" id="PTHR47785">
    <property type="entry name" value="ZN(II)2CYS6 TRANSCRIPTION FACTOR (EUROFUNG)-RELATED-RELATED"/>
    <property type="match status" value="1"/>
</dbReference>
<dbReference type="AlphaFoldDB" id="A0A0D2C664"/>
<dbReference type="STRING" id="215243.A0A0D2C664"/>
<evidence type="ECO:0000256" key="5">
    <source>
        <dbReference type="SAM" id="MobiDB-lite"/>
    </source>
</evidence>
<dbReference type="PROSITE" id="PS50048">
    <property type="entry name" value="ZN2_CY6_FUNGAL_2"/>
    <property type="match status" value="1"/>
</dbReference>
<evidence type="ECO:0000256" key="2">
    <source>
        <dbReference type="ARBA" id="ARBA00023125"/>
    </source>
</evidence>
<dbReference type="InterPro" id="IPR053181">
    <property type="entry name" value="EcdB-like_regulator"/>
</dbReference>
<dbReference type="Pfam" id="PF00172">
    <property type="entry name" value="Zn_clus"/>
    <property type="match status" value="1"/>
</dbReference>
<reference evidence="7 8" key="1">
    <citation type="submission" date="2015-01" db="EMBL/GenBank/DDBJ databases">
        <title>The Genome Sequence of Exophiala oligosperma CBS72588.</title>
        <authorList>
            <consortium name="The Broad Institute Genomics Platform"/>
            <person name="Cuomo C."/>
            <person name="de Hoog S."/>
            <person name="Gorbushina A."/>
            <person name="Stielow B."/>
            <person name="Teixiera M."/>
            <person name="Abouelleil A."/>
            <person name="Chapman S.B."/>
            <person name="Priest M."/>
            <person name="Young S.K."/>
            <person name="Wortman J."/>
            <person name="Nusbaum C."/>
            <person name="Birren B."/>
        </authorList>
    </citation>
    <scope>NUCLEOTIDE SEQUENCE [LARGE SCALE GENOMIC DNA]</scope>
    <source>
        <strain evidence="7 8">CBS 72588</strain>
    </source>
</reference>
<name>A0A0D2C664_9EURO</name>
<dbReference type="CDD" id="cd12148">
    <property type="entry name" value="fungal_TF_MHR"/>
    <property type="match status" value="1"/>
</dbReference>
<keyword evidence="1" id="KW-0805">Transcription regulation</keyword>
<dbReference type="VEuPathDB" id="FungiDB:PV06_03710"/>
<accession>A0A0D2C664</accession>
<dbReference type="PROSITE" id="PS00463">
    <property type="entry name" value="ZN2_CY6_FUNGAL_1"/>
    <property type="match status" value="1"/>
</dbReference>
<dbReference type="GO" id="GO:0008270">
    <property type="term" value="F:zinc ion binding"/>
    <property type="evidence" value="ECO:0007669"/>
    <property type="project" value="InterPro"/>
</dbReference>
<dbReference type="GO" id="GO:0006351">
    <property type="term" value="P:DNA-templated transcription"/>
    <property type="evidence" value="ECO:0007669"/>
    <property type="project" value="InterPro"/>
</dbReference>
<keyword evidence="8" id="KW-1185">Reference proteome</keyword>
<evidence type="ECO:0000256" key="3">
    <source>
        <dbReference type="ARBA" id="ARBA00023163"/>
    </source>
</evidence>
<evidence type="ECO:0000313" key="8">
    <source>
        <dbReference type="Proteomes" id="UP000053342"/>
    </source>
</evidence>
<dbReference type="SMART" id="SM00066">
    <property type="entry name" value="GAL4"/>
    <property type="match status" value="1"/>
</dbReference>
<dbReference type="CDD" id="cd00067">
    <property type="entry name" value="GAL4"/>
    <property type="match status" value="1"/>
</dbReference>
<protein>
    <recommendedName>
        <fullName evidence="6">Zn(2)-C6 fungal-type domain-containing protein</fullName>
    </recommendedName>
</protein>
<sequence length="634" mass="72409">MIDQEMPSLQDRESSHDDSRPAKRQRNFIARQACEACRAKKTRCDEDMPCSLCRNLGIECTYVERKPTKNETSMSMIFNTLRRMESKIDHLSATNTPSPSSQTNHRHEVNHVPTMSPYHIDSALSNAPLTSPQTQISRPLSQSAAVGTVLSFSAHRTIHWPGVHSSLALSVSTAICDMKPTFHTHLESNRPPLEPTIQAAATFPTGEWLSTLSLTCVKVLSNAYFDTFNRVYPFLDRDYYFLNTLAVVVREGFGFDVESCLVLNVMALGCMGLKAFGEGGFDTSHYADITPLVQQIMQEDCPGLSFFNEARKRVGFCLCERDIQSCQFYLSSALYFVQVMRPVDEWMMTSRAFVICAAFWKCPPDPQDEWVADMHSRLFWSALMLESVIVQELELPSSGFKEWEDVVPLPKFITYPYISKSGAQNPDDSYYHYHFLAQIAVRIILSRVREELYFSNPSTALAEELRHQLEQWRANLPEALRFADEDPEPVFDSPSDAVVVALLQARYRISMFHLGRPFLYKALLNPVAATENDLKMCSSTLRFAMDWALLWDRLCTMPDFMPLKFFCAGQLFGQLFIFNAFKNSAEERLRETLPPGYELWCTKMLRYISDLVETSPTMAANFELLSRLYHLNDE</sequence>
<evidence type="ECO:0000259" key="6">
    <source>
        <dbReference type="PROSITE" id="PS50048"/>
    </source>
</evidence>
<dbReference type="InterPro" id="IPR036864">
    <property type="entry name" value="Zn2-C6_fun-type_DNA-bd_sf"/>
</dbReference>
<dbReference type="HOGENOM" id="CLU_014025_0_0_1"/>
<dbReference type="InterPro" id="IPR001138">
    <property type="entry name" value="Zn2Cys6_DnaBD"/>
</dbReference>